<feature type="compositionally biased region" description="Low complexity" evidence="1">
    <location>
        <begin position="156"/>
        <end position="168"/>
    </location>
</feature>
<dbReference type="OrthoDB" id="765741at2759"/>
<feature type="region of interest" description="Disordered" evidence="1">
    <location>
        <begin position="1"/>
        <end position="57"/>
    </location>
</feature>
<reference evidence="2 4" key="1">
    <citation type="submission" date="2015-12" db="EMBL/GenBank/DDBJ databases">
        <title>Update maize B73 reference genome by single molecule sequencing technologies.</title>
        <authorList>
            <consortium name="Maize Genome Sequencing Project"/>
            <person name="Ware D."/>
        </authorList>
    </citation>
    <scope>NUCLEOTIDE SEQUENCE [LARGE SCALE GENOMIC DNA]</scope>
    <source>
        <strain evidence="4">cv. B73</strain>
        <tissue evidence="2">Seedling</tissue>
    </source>
</reference>
<dbReference type="HOGENOM" id="CLU_022585_0_0_1"/>
<keyword evidence="5" id="KW-1267">Proteomics identification</keyword>
<evidence type="ECO:0000313" key="4">
    <source>
        <dbReference type="Proteomes" id="UP000007305"/>
    </source>
</evidence>
<reference evidence="3" key="3">
    <citation type="submission" date="2021-05" db="UniProtKB">
        <authorList>
            <consortium name="EnsemblPlants"/>
        </authorList>
    </citation>
    <scope>IDENTIFICATION</scope>
    <source>
        <strain evidence="3">cv. B73</strain>
    </source>
</reference>
<feature type="region of interest" description="Disordered" evidence="1">
    <location>
        <begin position="131"/>
        <end position="362"/>
    </location>
</feature>
<dbReference type="EMBL" id="CM007648">
    <property type="protein sequence ID" value="ONM17440.1"/>
    <property type="molecule type" value="Genomic_DNA"/>
</dbReference>
<dbReference type="ExpressionAtlas" id="A0A096T997">
    <property type="expression patterns" value="baseline and differential"/>
</dbReference>
<evidence type="ECO:0007829" key="5">
    <source>
        <dbReference type="PeptideAtlas" id="A0A096T997"/>
    </source>
</evidence>
<dbReference type="AlphaFoldDB" id="A0A096T997"/>
<evidence type="ECO:0000313" key="2">
    <source>
        <dbReference type="EMBL" id="ONM17440.1"/>
    </source>
</evidence>
<reference evidence="3" key="2">
    <citation type="submission" date="2019-07" db="EMBL/GenBank/DDBJ databases">
        <authorList>
            <person name="Seetharam A."/>
            <person name="Woodhouse M."/>
            <person name="Cannon E."/>
        </authorList>
    </citation>
    <scope>NUCLEOTIDE SEQUENCE [LARGE SCALE GENOMIC DNA]</scope>
    <source>
        <strain evidence="3">cv. B73</strain>
    </source>
</reference>
<dbReference type="Gramene" id="Zm00001eb082760_T001">
    <property type="protein sequence ID" value="Zm00001eb082760_P001"/>
    <property type="gene ID" value="Zm00001eb082760"/>
</dbReference>
<keyword evidence="4" id="KW-1185">Reference proteome</keyword>
<protein>
    <submittedName>
        <fullName evidence="2 3">Uncharacterized protein</fullName>
    </submittedName>
</protein>
<dbReference type="eggNOG" id="ENOG502RBS8">
    <property type="taxonomic scope" value="Eukaryota"/>
</dbReference>
<dbReference type="PANTHER" id="PTHR36056">
    <property type="entry name" value="PROTEIN, PUTATIVE-RELATED"/>
    <property type="match status" value="1"/>
</dbReference>
<evidence type="ECO:0000313" key="3">
    <source>
        <dbReference type="EnsemblPlants" id="Zm00001eb082760_P001"/>
    </source>
</evidence>
<gene>
    <name evidence="3" type="primary">LOC103646446</name>
    <name evidence="2" type="ORF">ZEAMMB73_Zm00001d003664</name>
</gene>
<dbReference type="GeneID" id="103646446"/>
<sequence length="806" mass="88380">MDWARQKGVSLPLPRSEYEPPRMHYQHAGSRSRMPPFARGGGAYSRGQKQFYPPPPPPLPAAALPLLPQNKHEVLMEAGRLAAEYLVAKGVLPPGSLQQRGSTVVAGGWGQLPPPPPPPLSVTQEAPAYHIARNSRRQIDDERGIRNARSRRNRGGDYSSSNGSNYNGRGKRKFGADNKYSDWTKDRGRNRRYSDIRSYDDEDDDGAPPGFKRERQSGGGIDEVGSSMSGVAWEGPSSKVEAMGESELEDTGSKASSNSNIQQKASALQEVEDENEANKMQENSVVSNSDVAEQALNGEDNSNNDSSAGVEEAGTKHLPVSSGEKVSDGRLEHSGVLNDKVEDDSTLHEKSEDDTMSEEVSVMESNLPNDARNLLNYCSFARVPTRPRTVLANRNVGPGQREITVSEQLNLVTSEEISNMAMDGEANTNSITSIEEGSKVELVGQDQEHAEQSAICNQVAESVAFHEKETRGETEEKEEQKNIPQHYEVEDNKETNELCPTFASSQNNQSAICNQVAESVASHEKETQGETEEMEEQKNIPQHYEVEDNNETNELSPTFASQNNFNLQVEKGIQIYNLDTPPQDELLIDPPDKGKTVDSELLPNIKAEDAVTVEEEKIGQSSSFKIRDLNLVGSPEVVDMRGDPRLGQSSTAGCPVDLQDNQQVEFETALGNNPNNTDTCAPFLLGNKSVQVIDIEDDIPIEAGACDTSKSKGEMVYSSMESMMNPPPVNTDALHGIQDGYSLAISDYLGADMSCYQSIQAELQDGMDLNGSEGITVMDDPIYSSLSDIGFMEVWDQQPQDYEKFF</sequence>
<feature type="compositionally biased region" description="Polar residues" evidence="1">
    <location>
        <begin position="278"/>
        <end position="291"/>
    </location>
</feature>
<organism evidence="2">
    <name type="scientific">Zea mays</name>
    <name type="common">Maize</name>
    <dbReference type="NCBI Taxonomy" id="4577"/>
    <lineage>
        <taxon>Eukaryota</taxon>
        <taxon>Viridiplantae</taxon>
        <taxon>Streptophyta</taxon>
        <taxon>Embryophyta</taxon>
        <taxon>Tracheophyta</taxon>
        <taxon>Spermatophyta</taxon>
        <taxon>Magnoliopsida</taxon>
        <taxon>Liliopsida</taxon>
        <taxon>Poales</taxon>
        <taxon>Poaceae</taxon>
        <taxon>PACMAD clade</taxon>
        <taxon>Panicoideae</taxon>
        <taxon>Andropogonodae</taxon>
        <taxon>Andropogoneae</taxon>
        <taxon>Tripsacinae</taxon>
        <taxon>Zea</taxon>
    </lineage>
</organism>
<dbReference type="PANTHER" id="PTHR36056:SF1">
    <property type="entry name" value="PROTEIN, PUTATIVE-RELATED"/>
    <property type="match status" value="1"/>
</dbReference>
<feature type="compositionally biased region" description="Basic and acidic residues" evidence="1">
    <location>
        <begin position="325"/>
        <end position="353"/>
    </location>
</feature>
<dbReference type="KEGG" id="zma:103646446"/>
<dbReference type="PaxDb" id="4577-GRMZM2G329885_P03"/>
<evidence type="ECO:0000256" key="1">
    <source>
        <dbReference type="SAM" id="MobiDB-lite"/>
    </source>
</evidence>
<dbReference type="RefSeq" id="XP_008669402.1">
    <property type="nucleotide sequence ID" value="XM_008671180.4"/>
</dbReference>
<dbReference type="EnsemblPlants" id="Zm00001eb082760_T001">
    <property type="protein sequence ID" value="Zm00001eb082760_P001"/>
    <property type="gene ID" value="Zm00001eb082760"/>
</dbReference>
<feature type="region of interest" description="Disordered" evidence="1">
    <location>
        <begin position="468"/>
        <end position="489"/>
    </location>
</feature>
<accession>A0A096T997</accession>
<dbReference type="InterPro" id="IPR040276">
    <property type="entry name" value="At4g26450-like"/>
</dbReference>
<proteinExistence type="evidence at protein level"/>
<feature type="compositionally biased region" description="Basic and acidic residues" evidence="1">
    <location>
        <begin position="174"/>
        <end position="199"/>
    </location>
</feature>
<name>A0A096T997_MAIZE</name>
<feature type="compositionally biased region" description="Polar residues" evidence="1">
    <location>
        <begin position="253"/>
        <end position="266"/>
    </location>
</feature>
<dbReference type="Proteomes" id="UP000007305">
    <property type="component" value="Chromosome 2"/>
</dbReference>
<dbReference type="OMA" id="DETHMAT"/>